<evidence type="ECO:0000256" key="4">
    <source>
        <dbReference type="ARBA" id="ARBA00023163"/>
    </source>
</evidence>
<evidence type="ECO:0000256" key="3">
    <source>
        <dbReference type="ARBA" id="ARBA00023125"/>
    </source>
</evidence>
<evidence type="ECO:0000259" key="7">
    <source>
        <dbReference type="PROSITE" id="PS50217"/>
    </source>
</evidence>
<dbReference type="SUPFAM" id="SSF57959">
    <property type="entry name" value="Leucine zipper domain"/>
    <property type="match status" value="1"/>
</dbReference>
<dbReference type="GO" id="GO:0005634">
    <property type="term" value="C:nucleus"/>
    <property type="evidence" value="ECO:0007669"/>
    <property type="project" value="UniProtKB-SubCell"/>
</dbReference>
<comment type="subcellular location">
    <subcellularLocation>
        <location evidence="1">Nucleus</location>
    </subcellularLocation>
</comment>
<feature type="domain" description="BZIP" evidence="7">
    <location>
        <begin position="14"/>
        <end position="65"/>
    </location>
</feature>
<dbReference type="SMART" id="SM00338">
    <property type="entry name" value="BRLZ"/>
    <property type="match status" value="1"/>
</dbReference>
<sequence>MASARKRISFDEDEEKRKKRMASNRDSARRSRMKKQQQVTDLIAEMSHLQSQNKVIVNKINEVTNMFVGVASENNLLRAQISELNEKLYSLNSVLCFVEKDTNTMVVEPWQLPYPPQTGTFSANMFHS</sequence>
<accession>A0AAD8I0H1</accession>
<dbReference type="CDD" id="cd14702">
    <property type="entry name" value="bZIP_plant_GBF1"/>
    <property type="match status" value="1"/>
</dbReference>
<keyword evidence="9" id="KW-1185">Reference proteome</keyword>
<reference evidence="8" key="2">
    <citation type="submission" date="2023-05" db="EMBL/GenBank/DDBJ databases">
        <authorList>
            <person name="Schelkunov M.I."/>
        </authorList>
    </citation>
    <scope>NUCLEOTIDE SEQUENCE</scope>
    <source>
        <strain evidence="8">Hsosn_3</strain>
        <tissue evidence="8">Leaf</tissue>
    </source>
</reference>
<gene>
    <name evidence="8" type="ORF">POM88_033045</name>
</gene>
<dbReference type="EMBL" id="JAUIZM010000007">
    <property type="protein sequence ID" value="KAK1376852.1"/>
    <property type="molecule type" value="Genomic_DNA"/>
</dbReference>
<dbReference type="AlphaFoldDB" id="A0AAD8I0H1"/>
<dbReference type="Pfam" id="PF00170">
    <property type="entry name" value="bZIP_1"/>
    <property type="match status" value="1"/>
</dbReference>
<dbReference type="PROSITE" id="PS50217">
    <property type="entry name" value="BZIP"/>
    <property type="match status" value="1"/>
</dbReference>
<evidence type="ECO:0000256" key="6">
    <source>
        <dbReference type="SAM" id="MobiDB-lite"/>
    </source>
</evidence>
<dbReference type="GO" id="GO:0003700">
    <property type="term" value="F:DNA-binding transcription factor activity"/>
    <property type="evidence" value="ECO:0007669"/>
    <property type="project" value="InterPro"/>
</dbReference>
<evidence type="ECO:0000256" key="5">
    <source>
        <dbReference type="ARBA" id="ARBA00023242"/>
    </source>
</evidence>
<dbReference type="PANTHER" id="PTHR45764">
    <property type="entry name" value="BZIP TRANSCRIPTION FACTOR 44"/>
    <property type="match status" value="1"/>
</dbReference>
<name>A0AAD8I0H1_9APIA</name>
<protein>
    <submittedName>
        <fullName evidence="8">BZIP domain-containing protein</fullName>
    </submittedName>
</protein>
<dbReference type="InterPro" id="IPR046347">
    <property type="entry name" value="bZIP_sf"/>
</dbReference>
<evidence type="ECO:0000313" key="8">
    <source>
        <dbReference type="EMBL" id="KAK1376852.1"/>
    </source>
</evidence>
<dbReference type="InterPro" id="IPR004827">
    <property type="entry name" value="bZIP"/>
</dbReference>
<dbReference type="PANTHER" id="PTHR45764:SF34">
    <property type="entry name" value="BZIP TRANSCRIPTION FACTOR 53"/>
    <property type="match status" value="1"/>
</dbReference>
<comment type="caution">
    <text evidence="8">The sequence shown here is derived from an EMBL/GenBank/DDBJ whole genome shotgun (WGS) entry which is preliminary data.</text>
</comment>
<evidence type="ECO:0000256" key="2">
    <source>
        <dbReference type="ARBA" id="ARBA00023015"/>
    </source>
</evidence>
<keyword evidence="5" id="KW-0539">Nucleus</keyword>
<dbReference type="Proteomes" id="UP001237642">
    <property type="component" value="Unassembled WGS sequence"/>
</dbReference>
<dbReference type="InterPro" id="IPR045314">
    <property type="entry name" value="bZIP_plant_GBF1"/>
</dbReference>
<keyword evidence="3" id="KW-0238">DNA-binding</keyword>
<keyword evidence="2" id="KW-0805">Transcription regulation</keyword>
<dbReference type="GO" id="GO:0045893">
    <property type="term" value="P:positive regulation of DNA-templated transcription"/>
    <property type="evidence" value="ECO:0007669"/>
    <property type="project" value="TreeGrafter"/>
</dbReference>
<dbReference type="Gene3D" id="1.20.5.170">
    <property type="match status" value="1"/>
</dbReference>
<organism evidence="8 9">
    <name type="scientific">Heracleum sosnowskyi</name>
    <dbReference type="NCBI Taxonomy" id="360622"/>
    <lineage>
        <taxon>Eukaryota</taxon>
        <taxon>Viridiplantae</taxon>
        <taxon>Streptophyta</taxon>
        <taxon>Embryophyta</taxon>
        <taxon>Tracheophyta</taxon>
        <taxon>Spermatophyta</taxon>
        <taxon>Magnoliopsida</taxon>
        <taxon>eudicotyledons</taxon>
        <taxon>Gunneridae</taxon>
        <taxon>Pentapetalae</taxon>
        <taxon>asterids</taxon>
        <taxon>campanulids</taxon>
        <taxon>Apiales</taxon>
        <taxon>Apiaceae</taxon>
        <taxon>Apioideae</taxon>
        <taxon>apioid superclade</taxon>
        <taxon>Tordylieae</taxon>
        <taxon>Tordyliinae</taxon>
        <taxon>Heracleum</taxon>
    </lineage>
</organism>
<feature type="region of interest" description="Disordered" evidence="6">
    <location>
        <begin position="1"/>
        <end position="35"/>
    </location>
</feature>
<keyword evidence="4" id="KW-0804">Transcription</keyword>
<dbReference type="GO" id="GO:0000976">
    <property type="term" value="F:transcription cis-regulatory region binding"/>
    <property type="evidence" value="ECO:0007669"/>
    <property type="project" value="TreeGrafter"/>
</dbReference>
<reference evidence="8" key="1">
    <citation type="submission" date="2023-02" db="EMBL/GenBank/DDBJ databases">
        <title>Genome of toxic invasive species Heracleum sosnowskyi carries increased number of genes despite the absence of recent whole-genome duplications.</title>
        <authorList>
            <person name="Schelkunov M."/>
            <person name="Shtratnikova V."/>
            <person name="Makarenko M."/>
            <person name="Klepikova A."/>
            <person name="Omelchenko D."/>
            <person name="Novikova G."/>
            <person name="Obukhova E."/>
            <person name="Bogdanov V."/>
            <person name="Penin A."/>
            <person name="Logacheva M."/>
        </authorList>
    </citation>
    <scope>NUCLEOTIDE SEQUENCE</scope>
    <source>
        <strain evidence="8">Hsosn_3</strain>
        <tissue evidence="8">Leaf</tissue>
    </source>
</reference>
<evidence type="ECO:0000256" key="1">
    <source>
        <dbReference type="ARBA" id="ARBA00004123"/>
    </source>
</evidence>
<dbReference type="PROSITE" id="PS00036">
    <property type="entry name" value="BZIP_BASIC"/>
    <property type="match status" value="1"/>
</dbReference>
<proteinExistence type="predicted"/>
<evidence type="ECO:0000313" key="9">
    <source>
        <dbReference type="Proteomes" id="UP001237642"/>
    </source>
</evidence>
<dbReference type="FunFam" id="1.20.5.170:FF:000020">
    <property type="entry name" value="BZIP transcription factor"/>
    <property type="match status" value="1"/>
</dbReference>
<dbReference type="GO" id="GO:0046982">
    <property type="term" value="F:protein heterodimerization activity"/>
    <property type="evidence" value="ECO:0007669"/>
    <property type="project" value="UniProtKB-ARBA"/>
</dbReference>